<dbReference type="EMBL" id="JAUCMV010000001">
    <property type="protein sequence ID" value="KAK0429344.1"/>
    <property type="molecule type" value="Genomic_DNA"/>
</dbReference>
<evidence type="ECO:0000313" key="3">
    <source>
        <dbReference type="EMBL" id="KAK0429344.1"/>
    </source>
</evidence>
<proteinExistence type="predicted"/>
<evidence type="ECO:0000313" key="4">
    <source>
        <dbReference type="Proteomes" id="UP001175271"/>
    </source>
</evidence>
<keyword evidence="2" id="KW-0812">Transmembrane</keyword>
<keyword evidence="2" id="KW-0472">Membrane</keyword>
<sequence>MVKSRAAEHAIHYDCSEDERIAGGASAGTSGIDENERKTPKSSRKEKKAKRKRKGSVANISKKRSKSSHVTKKSKKSKKTTKSKKRHGSRKKSKSTVRSSNGKVSNEPKPLYKSSKVSRNGSVHRKLPVKTKARLKDNEKFSINELNWSTFDVVVSLQIVGAGIFLLLAFVAGIIGISAFWSPMLMSLLLFLCSVPGFWCIIHDKIQDGILAFSIAQLASGLCGLFWGTVTLLDFEHGDRPEDWRSVAIMIIALWQFFTVIVVNTLPYRKVSLVDVTARLKKMKKETNPCVESTVEERPICINVLSSHRTHLTANMPKVTFTAASGVAVDIEKGDFKEILPRIHKLCTNPIRRTRFDYNLGYFLLGFMITLLVVAFLLNFCSLLVLTESH</sequence>
<feature type="transmembrane region" description="Helical" evidence="2">
    <location>
        <begin position="247"/>
        <end position="266"/>
    </location>
</feature>
<feature type="compositionally biased region" description="Low complexity" evidence="1">
    <location>
        <begin position="22"/>
        <end position="31"/>
    </location>
</feature>
<feature type="transmembrane region" description="Helical" evidence="2">
    <location>
        <begin position="362"/>
        <end position="386"/>
    </location>
</feature>
<gene>
    <name evidence="3" type="ORF">QR680_011333</name>
</gene>
<keyword evidence="2" id="KW-1133">Transmembrane helix</keyword>
<accession>A0AA39ITD8</accession>
<dbReference type="Proteomes" id="UP001175271">
    <property type="component" value="Unassembled WGS sequence"/>
</dbReference>
<comment type="caution">
    <text evidence="3">The sequence shown here is derived from an EMBL/GenBank/DDBJ whole genome shotgun (WGS) entry which is preliminary data.</text>
</comment>
<feature type="transmembrane region" description="Helical" evidence="2">
    <location>
        <begin position="209"/>
        <end position="227"/>
    </location>
</feature>
<feature type="compositionally biased region" description="Basic and acidic residues" evidence="1">
    <location>
        <begin position="1"/>
        <end position="21"/>
    </location>
</feature>
<feature type="transmembrane region" description="Helical" evidence="2">
    <location>
        <begin position="184"/>
        <end position="202"/>
    </location>
</feature>
<keyword evidence="4" id="KW-1185">Reference proteome</keyword>
<protein>
    <submittedName>
        <fullName evidence="3">Uncharacterized protein</fullName>
    </submittedName>
</protein>
<reference evidence="3" key="1">
    <citation type="submission" date="2023-06" db="EMBL/GenBank/DDBJ databases">
        <title>Genomic analysis of the entomopathogenic nematode Steinernema hermaphroditum.</title>
        <authorList>
            <person name="Schwarz E.M."/>
            <person name="Heppert J.K."/>
            <person name="Baniya A."/>
            <person name="Schwartz H.T."/>
            <person name="Tan C.-H."/>
            <person name="Antoshechkin I."/>
            <person name="Sternberg P.W."/>
            <person name="Goodrich-Blair H."/>
            <person name="Dillman A.R."/>
        </authorList>
    </citation>
    <scope>NUCLEOTIDE SEQUENCE</scope>
    <source>
        <strain evidence="3">PS9179</strain>
        <tissue evidence="3">Whole animal</tissue>
    </source>
</reference>
<evidence type="ECO:0000256" key="2">
    <source>
        <dbReference type="SAM" id="Phobius"/>
    </source>
</evidence>
<dbReference type="AlphaFoldDB" id="A0AA39ITD8"/>
<name>A0AA39ITD8_9BILA</name>
<feature type="region of interest" description="Disordered" evidence="1">
    <location>
        <begin position="1"/>
        <end position="129"/>
    </location>
</feature>
<organism evidence="3 4">
    <name type="scientific">Steinernema hermaphroditum</name>
    <dbReference type="NCBI Taxonomy" id="289476"/>
    <lineage>
        <taxon>Eukaryota</taxon>
        <taxon>Metazoa</taxon>
        <taxon>Ecdysozoa</taxon>
        <taxon>Nematoda</taxon>
        <taxon>Chromadorea</taxon>
        <taxon>Rhabditida</taxon>
        <taxon>Tylenchina</taxon>
        <taxon>Panagrolaimomorpha</taxon>
        <taxon>Strongyloidoidea</taxon>
        <taxon>Steinernematidae</taxon>
        <taxon>Steinernema</taxon>
    </lineage>
</organism>
<feature type="transmembrane region" description="Helical" evidence="2">
    <location>
        <begin position="153"/>
        <end position="178"/>
    </location>
</feature>
<evidence type="ECO:0000256" key="1">
    <source>
        <dbReference type="SAM" id="MobiDB-lite"/>
    </source>
</evidence>
<feature type="compositionally biased region" description="Basic residues" evidence="1">
    <location>
        <begin position="40"/>
        <end position="95"/>
    </location>
</feature>